<organism evidence="3 4">
    <name type="scientific">Bifidobacterium pseudolongum</name>
    <dbReference type="NCBI Taxonomy" id="1694"/>
    <lineage>
        <taxon>Bacteria</taxon>
        <taxon>Bacillati</taxon>
        <taxon>Actinomycetota</taxon>
        <taxon>Actinomycetes</taxon>
        <taxon>Bifidobacteriales</taxon>
        <taxon>Bifidobacteriaceae</taxon>
        <taxon>Bifidobacterium</taxon>
    </lineage>
</organism>
<comment type="caution">
    <text evidence="3">The sequence shown here is derived from an EMBL/GenBank/DDBJ whole genome shotgun (WGS) entry which is preliminary data.</text>
</comment>
<name>A0A395XGE2_9BIFI</name>
<protein>
    <recommendedName>
        <fullName evidence="2">Signal transduction histidine kinase subgroup 3 dimerisation and phosphoacceptor domain-containing protein</fullName>
    </recommendedName>
</protein>
<dbReference type="Gene3D" id="3.30.565.10">
    <property type="entry name" value="Histidine kinase-like ATPase, C-terminal domain"/>
    <property type="match status" value="1"/>
</dbReference>
<accession>A0A395XGE2</accession>
<keyword evidence="1" id="KW-0472">Membrane</keyword>
<dbReference type="Pfam" id="PF07730">
    <property type="entry name" value="HisKA_3"/>
    <property type="match status" value="1"/>
</dbReference>
<evidence type="ECO:0000259" key="2">
    <source>
        <dbReference type="Pfam" id="PF07730"/>
    </source>
</evidence>
<evidence type="ECO:0000313" key="3">
    <source>
        <dbReference type="EMBL" id="RGW09708.1"/>
    </source>
</evidence>
<dbReference type="GO" id="GO:0000155">
    <property type="term" value="F:phosphorelay sensor kinase activity"/>
    <property type="evidence" value="ECO:0007669"/>
    <property type="project" value="InterPro"/>
</dbReference>
<evidence type="ECO:0000313" key="4">
    <source>
        <dbReference type="Proteomes" id="UP000265970"/>
    </source>
</evidence>
<keyword evidence="1" id="KW-0812">Transmembrane</keyword>
<reference evidence="3 4" key="1">
    <citation type="submission" date="2018-08" db="EMBL/GenBank/DDBJ databases">
        <title>A genome reference for cultivated species of the human gut microbiota.</title>
        <authorList>
            <person name="Zou Y."/>
            <person name="Xue W."/>
            <person name="Luo G."/>
        </authorList>
    </citation>
    <scope>NUCLEOTIDE SEQUENCE [LARGE SCALE GENOMIC DNA]</scope>
    <source>
        <strain evidence="3 4">AF13-3LB</strain>
    </source>
</reference>
<gene>
    <name evidence="3" type="ORF">DWV92_03545</name>
</gene>
<dbReference type="InterPro" id="IPR011712">
    <property type="entry name" value="Sig_transdc_His_kin_sub3_dim/P"/>
</dbReference>
<evidence type="ECO:0000256" key="1">
    <source>
        <dbReference type="SAM" id="Phobius"/>
    </source>
</evidence>
<feature type="domain" description="Signal transduction histidine kinase subgroup 3 dimerisation and phosphoacceptor" evidence="2">
    <location>
        <begin position="172"/>
        <end position="227"/>
    </location>
</feature>
<sequence length="376" mass="41684">MGVLHQLATQLRHPIIGLMALVCLIVMCIDWATYTRMGSIDILITCIFLTLTLSVPFKPIPFSYALAILSALYFLIPHALQGPNILECAWLALAVLGCSLQHWQSMPIIVSVSTCALLGDHFYTGFSGNTILVCASLLVSGISGCFLRYHHSYQQLLEQTQHAEQLRTRQEEQLRLARTLHDDVAGSMSYTIALCRDAERTSDSRQLRIRLSEIARVTSASLTQLRTNVIVPLTESNDTSLIQATQMSTNHKHGYTELCQLILMLNHRLSAAGFDGMIRCTSNLSDEIADYVSRVLNELCNNILKHGKHTYLITVAQHADSVMIIASNTIAKTGDTPTDGTKHGLRFLKSEVESRGGILCTQADDGEWQTRIVFPL</sequence>
<dbReference type="InterPro" id="IPR036890">
    <property type="entry name" value="HATPase_C_sf"/>
</dbReference>
<keyword evidence="1" id="KW-1133">Transmembrane helix</keyword>
<dbReference type="GO" id="GO:0016020">
    <property type="term" value="C:membrane"/>
    <property type="evidence" value="ECO:0007669"/>
    <property type="project" value="InterPro"/>
</dbReference>
<dbReference type="Proteomes" id="UP000265970">
    <property type="component" value="Unassembled WGS sequence"/>
</dbReference>
<feature type="transmembrane region" description="Helical" evidence="1">
    <location>
        <begin position="15"/>
        <end position="33"/>
    </location>
</feature>
<feature type="transmembrane region" description="Helical" evidence="1">
    <location>
        <begin position="123"/>
        <end position="147"/>
    </location>
</feature>
<proteinExistence type="predicted"/>
<dbReference type="GO" id="GO:0046983">
    <property type="term" value="F:protein dimerization activity"/>
    <property type="evidence" value="ECO:0007669"/>
    <property type="project" value="InterPro"/>
</dbReference>
<dbReference type="AlphaFoldDB" id="A0A395XGE2"/>
<dbReference type="EMBL" id="QRZV01000002">
    <property type="protein sequence ID" value="RGW09708.1"/>
    <property type="molecule type" value="Genomic_DNA"/>
</dbReference>
<dbReference type="Gene3D" id="1.20.5.1930">
    <property type="match status" value="1"/>
</dbReference>